<keyword evidence="2" id="KW-0812">Transmembrane</keyword>
<dbReference type="EMBL" id="BAABDD010000009">
    <property type="protein sequence ID" value="GAA3742891.1"/>
    <property type="molecule type" value="Genomic_DNA"/>
</dbReference>
<accession>A0ABP7FLK5</accession>
<name>A0ABP7FLK5_9ACTN</name>
<evidence type="ECO:0000256" key="2">
    <source>
        <dbReference type="SAM" id="Phobius"/>
    </source>
</evidence>
<feature type="region of interest" description="Disordered" evidence="1">
    <location>
        <begin position="28"/>
        <end position="134"/>
    </location>
</feature>
<organism evidence="3 4">
    <name type="scientific">Salinactinospora qingdaonensis</name>
    <dbReference type="NCBI Taxonomy" id="702744"/>
    <lineage>
        <taxon>Bacteria</taxon>
        <taxon>Bacillati</taxon>
        <taxon>Actinomycetota</taxon>
        <taxon>Actinomycetes</taxon>
        <taxon>Streptosporangiales</taxon>
        <taxon>Nocardiopsidaceae</taxon>
        <taxon>Salinactinospora</taxon>
    </lineage>
</organism>
<feature type="compositionally biased region" description="Basic and acidic residues" evidence="1">
    <location>
        <begin position="61"/>
        <end position="70"/>
    </location>
</feature>
<feature type="compositionally biased region" description="Low complexity" evidence="1">
    <location>
        <begin position="28"/>
        <end position="44"/>
    </location>
</feature>
<comment type="caution">
    <text evidence="3">The sequence shown here is derived from an EMBL/GenBank/DDBJ whole genome shotgun (WGS) entry which is preliminary data.</text>
</comment>
<gene>
    <name evidence="3" type="ORF">GCM10022402_23170</name>
</gene>
<keyword evidence="2" id="KW-0472">Membrane</keyword>
<evidence type="ECO:0000313" key="3">
    <source>
        <dbReference type="EMBL" id="GAA3742891.1"/>
    </source>
</evidence>
<reference evidence="4" key="1">
    <citation type="journal article" date="2019" name="Int. J. Syst. Evol. Microbiol.">
        <title>The Global Catalogue of Microorganisms (GCM) 10K type strain sequencing project: providing services to taxonomists for standard genome sequencing and annotation.</title>
        <authorList>
            <consortium name="The Broad Institute Genomics Platform"/>
            <consortium name="The Broad Institute Genome Sequencing Center for Infectious Disease"/>
            <person name="Wu L."/>
            <person name="Ma J."/>
        </authorList>
    </citation>
    <scope>NUCLEOTIDE SEQUENCE [LARGE SCALE GENOMIC DNA]</scope>
    <source>
        <strain evidence="4">JCM 17137</strain>
    </source>
</reference>
<dbReference type="Proteomes" id="UP001500908">
    <property type="component" value="Unassembled WGS sequence"/>
</dbReference>
<evidence type="ECO:0000313" key="4">
    <source>
        <dbReference type="Proteomes" id="UP001500908"/>
    </source>
</evidence>
<protein>
    <submittedName>
        <fullName evidence="3">Uncharacterized protein</fullName>
    </submittedName>
</protein>
<keyword evidence="2" id="KW-1133">Transmembrane helix</keyword>
<feature type="compositionally biased region" description="Basic and acidic residues" evidence="1">
    <location>
        <begin position="123"/>
        <end position="134"/>
    </location>
</feature>
<keyword evidence="4" id="KW-1185">Reference proteome</keyword>
<evidence type="ECO:0000256" key="1">
    <source>
        <dbReference type="SAM" id="MobiDB-lite"/>
    </source>
</evidence>
<sequence length="161" mass="17542">MQVPVQTMCNVSPAVCVQWDMNLRDFSASSKSKMSVSTVRGSRSVARRRRRGGGKAPTTEGRSRGRDRSRPLAPASGPAGERSGALRLAHRRALVERRASAPSTVARPLDSSELPRAATTEDVPERRAVKDNRTPRSRMDQVAGLIWCVVTILAALSIFFS</sequence>
<proteinExistence type="predicted"/>
<feature type="transmembrane region" description="Helical" evidence="2">
    <location>
        <begin position="142"/>
        <end position="160"/>
    </location>
</feature>